<dbReference type="SUPFAM" id="SSF52467">
    <property type="entry name" value="DHS-like NAD/FAD-binding domain"/>
    <property type="match status" value="1"/>
</dbReference>
<evidence type="ECO:0000256" key="3">
    <source>
        <dbReference type="ARBA" id="ARBA00005041"/>
    </source>
</evidence>
<sequence length="308" mass="34877">MTKKCVNDLAAKIKDDIKLEGIIEFPDFENNLTYEEIFQNYKNIGFQATDFYYAIQKIKNMKGKTVLAFTSNIISSGLQNIIKYLVKNKKIDMIITTGGGIEEDMMKSFNEKFYNCSWNENGKEMRENGLNRVGNIIIPNEAYVNLEKFINKKLEELTMNYTETNPLVLAPSVFLKLISKDLGEGSYLYWAQKNNIPIFPIGVVDGSIGDIITFSKHRNKLKLDIVEDIRLFYAHKIDSGIVLGDGLVKNRVLNAVENKGNCVVITTKEKYDSSDPDPSIDEATDEKVTKVIGDVSLLLPIIVKQCFI</sequence>
<dbReference type="Gene3D" id="3.40.910.10">
    <property type="entry name" value="Deoxyhypusine synthase"/>
    <property type="match status" value="1"/>
</dbReference>
<keyword evidence="6" id="KW-0520">NAD</keyword>
<evidence type="ECO:0000256" key="4">
    <source>
        <dbReference type="ARBA" id="ARBA00009892"/>
    </source>
</evidence>
<dbReference type="VEuPathDB" id="MicrosporidiaDB:SLOPH_267"/>
<comment type="similarity">
    <text evidence="4">Belongs to the deoxyhypusine synthase family.</text>
</comment>
<dbReference type="GO" id="GO:0034038">
    <property type="term" value="F:deoxyhypusine synthase activity"/>
    <property type="evidence" value="ECO:0007669"/>
    <property type="project" value="UniProtKB-EC"/>
</dbReference>
<dbReference type="AlphaFoldDB" id="S7WEC4"/>
<organism evidence="7 8">
    <name type="scientific">Spraguea lophii (strain 42_110)</name>
    <name type="common">Microsporidian parasite</name>
    <dbReference type="NCBI Taxonomy" id="1358809"/>
    <lineage>
        <taxon>Eukaryota</taxon>
        <taxon>Fungi</taxon>
        <taxon>Fungi incertae sedis</taxon>
        <taxon>Microsporidia</taxon>
        <taxon>Spragueidae</taxon>
        <taxon>Spraguea</taxon>
    </lineage>
</organism>
<evidence type="ECO:0000256" key="6">
    <source>
        <dbReference type="ARBA" id="ARBA00023027"/>
    </source>
</evidence>
<dbReference type="GO" id="GO:0005737">
    <property type="term" value="C:cytoplasm"/>
    <property type="evidence" value="ECO:0007669"/>
    <property type="project" value="TreeGrafter"/>
</dbReference>
<dbReference type="HOGENOM" id="CLU_039781_0_0_1"/>
<dbReference type="STRING" id="1358809.S7WEC4"/>
<dbReference type="OMA" id="TANMISC"/>
<comment type="caution">
    <text evidence="7">The sequence shown here is derived from an EMBL/GenBank/DDBJ whole genome shotgun (WGS) entry which is preliminary data.</text>
</comment>
<comment type="pathway">
    <text evidence="3">Protein modification; eIF5A hypusination.</text>
</comment>
<reference evidence="8" key="1">
    <citation type="journal article" date="2013" name="PLoS Genet.">
        <title>The genome of Spraguea lophii and the basis of host-microsporidian interactions.</title>
        <authorList>
            <person name="Campbell S.E."/>
            <person name="Williams T.A."/>
            <person name="Yousuf A."/>
            <person name="Soanes D.M."/>
            <person name="Paszkiewicz K.H."/>
            <person name="Williams B.A.P."/>
        </authorList>
    </citation>
    <scope>NUCLEOTIDE SEQUENCE [LARGE SCALE GENOMIC DNA]</scope>
    <source>
        <strain evidence="8">42_110</strain>
    </source>
</reference>
<dbReference type="EC" id="2.5.1.46" evidence="5"/>
<evidence type="ECO:0000256" key="2">
    <source>
        <dbReference type="ARBA" id="ARBA00002823"/>
    </source>
</evidence>
<dbReference type="FunFam" id="3.40.910.10:FF:000010">
    <property type="entry name" value="Deoxyhypusine synthase"/>
    <property type="match status" value="1"/>
</dbReference>
<protein>
    <recommendedName>
        <fullName evidence="5">deoxyhypusine synthase</fullName>
        <ecNumber evidence="5">2.5.1.46</ecNumber>
    </recommendedName>
</protein>
<evidence type="ECO:0000313" key="7">
    <source>
        <dbReference type="EMBL" id="EPR80117.1"/>
    </source>
</evidence>
<dbReference type="OrthoDB" id="294378at2759"/>
<dbReference type="InterPro" id="IPR002773">
    <property type="entry name" value="Deoxyhypusine_synthase"/>
</dbReference>
<dbReference type="InterPro" id="IPR036982">
    <property type="entry name" value="Deoxyhypusine_synthase_sf"/>
</dbReference>
<dbReference type="Proteomes" id="UP000014978">
    <property type="component" value="Unassembled WGS sequence"/>
</dbReference>
<evidence type="ECO:0000256" key="1">
    <source>
        <dbReference type="ARBA" id="ARBA00000952"/>
    </source>
</evidence>
<dbReference type="PANTHER" id="PTHR11703:SF0">
    <property type="entry name" value="DEOXYHYPUSINE SYNTHASE"/>
    <property type="match status" value="1"/>
</dbReference>
<evidence type="ECO:0000256" key="5">
    <source>
        <dbReference type="ARBA" id="ARBA00012683"/>
    </source>
</evidence>
<comment type="function">
    <text evidence="2">Catalyzes the NAD-dependent oxidative cleavage of spermidine and the subsequent transfer of the butylamine moiety of spermidine to the epsilon-amino group of a specific lysine residue of the eIF-5A precursor protein to form the intermediate deoxyhypusine residue.</text>
</comment>
<name>S7WEC4_SPRLO</name>
<dbReference type="PANTHER" id="PTHR11703">
    <property type="entry name" value="DEOXYHYPUSINE SYNTHASE"/>
    <property type="match status" value="1"/>
</dbReference>
<accession>S7WEC4</accession>
<gene>
    <name evidence="7" type="ORF">SLOPH_267</name>
</gene>
<dbReference type="EMBL" id="ATCN01000010">
    <property type="protein sequence ID" value="EPR80117.1"/>
    <property type="molecule type" value="Genomic_DNA"/>
</dbReference>
<comment type="catalytic activity">
    <reaction evidence="1">
        <text>[eIF5A protein]-L-lysine + spermidine = [eIF5A protein]-deoxyhypusine + propane-1,3-diamine</text>
        <dbReference type="Rhea" id="RHEA:33299"/>
        <dbReference type="Rhea" id="RHEA-COMP:10143"/>
        <dbReference type="Rhea" id="RHEA-COMP:10144"/>
        <dbReference type="ChEBI" id="CHEBI:29969"/>
        <dbReference type="ChEBI" id="CHEBI:57484"/>
        <dbReference type="ChEBI" id="CHEBI:57834"/>
        <dbReference type="ChEBI" id="CHEBI:82657"/>
        <dbReference type="EC" id="2.5.1.46"/>
    </reaction>
</comment>
<dbReference type="Pfam" id="PF01916">
    <property type="entry name" value="DS"/>
    <property type="match status" value="1"/>
</dbReference>
<proteinExistence type="inferred from homology"/>
<dbReference type="FunCoup" id="S7WEC4">
    <property type="interactions" value="171"/>
</dbReference>
<dbReference type="InterPro" id="IPR029035">
    <property type="entry name" value="DHS-like_NAD/FAD-binding_dom"/>
</dbReference>
<dbReference type="InParanoid" id="S7WEC4"/>
<keyword evidence="8" id="KW-1185">Reference proteome</keyword>
<evidence type="ECO:0000313" key="8">
    <source>
        <dbReference type="Proteomes" id="UP000014978"/>
    </source>
</evidence>